<dbReference type="Proteomes" id="UP000265520">
    <property type="component" value="Unassembled WGS sequence"/>
</dbReference>
<dbReference type="PANTHER" id="PTHR11439">
    <property type="entry name" value="GAG-POL-RELATED RETROTRANSPOSON"/>
    <property type="match status" value="1"/>
</dbReference>
<evidence type="ECO:0000259" key="2">
    <source>
        <dbReference type="Pfam" id="PF07727"/>
    </source>
</evidence>
<dbReference type="InterPro" id="IPR057670">
    <property type="entry name" value="SH3_retrovirus"/>
</dbReference>
<feature type="compositionally biased region" description="Polar residues" evidence="1">
    <location>
        <begin position="91"/>
        <end position="100"/>
    </location>
</feature>
<dbReference type="Pfam" id="PF07727">
    <property type="entry name" value="RVT_2"/>
    <property type="match status" value="1"/>
</dbReference>
<dbReference type="InterPro" id="IPR013103">
    <property type="entry name" value="RVT_2"/>
</dbReference>
<dbReference type="InterPro" id="IPR043502">
    <property type="entry name" value="DNA/RNA_pol_sf"/>
</dbReference>
<dbReference type="Pfam" id="PF25597">
    <property type="entry name" value="SH3_retrovirus"/>
    <property type="match status" value="1"/>
</dbReference>
<gene>
    <name evidence="4" type="ORF">A2U01_0002639</name>
</gene>
<name>A0A392M3I3_9FABA</name>
<dbReference type="SUPFAM" id="SSF56672">
    <property type="entry name" value="DNA/RNA polymerases"/>
    <property type="match status" value="1"/>
</dbReference>
<dbReference type="EMBL" id="LXQA010002856">
    <property type="protein sequence ID" value="MCH81846.1"/>
    <property type="molecule type" value="Genomic_DNA"/>
</dbReference>
<dbReference type="CDD" id="cd09272">
    <property type="entry name" value="RNase_HI_RT_Ty1"/>
    <property type="match status" value="1"/>
</dbReference>
<accession>A0A392M3I3</accession>
<evidence type="ECO:0000313" key="4">
    <source>
        <dbReference type="EMBL" id="MCH81846.1"/>
    </source>
</evidence>
<reference evidence="4 5" key="1">
    <citation type="journal article" date="2018" name="Front. Plant Sci.">
        <title>Red Clover (Trifolium pratense) and Zigzag Clover (T. medium) - A Picture of Genomic Similarities and Differences.</title>
        <authorList>
            <person name="Dluhosova J."/>
            <person name="Istvanek J."/>
            <person name="Nedelnik J."/>
            <person name="Repkova J."/>
        </authorList>
    </citation>
    <scope>NUCLEOTIDE SEQUENCE [LARGE SCALE GENOMIC DNA]</scope>
    <source>
        <strain evidence="5">cv. 10/8</strain>
        <tissue evidence="4">Leaf</tissue>
    </source>
</reference>
<feature type="domain" description="Retroviral polymerase SH3-like" evidence="3">
    <location>
        <begin position="2"/>
        <end position="56"/>
    </location>
</feature>
<protein>
    <submittedName>
        <fullName evidence="4">Copia-type polyprotein</fullName>
    </submittedName>
</protein>
<comment type="caution">
    <text evidence="4">The sequence shown here is derived from an EMBL/GenBank/DDBJ whole genome shotgun (WGS) entry which is preliminary data.</text>
</comment>
<feature type="domain" description="Reverse transcriptase Ty1/copia-type" evidence="2">
    <location>
        <begin position="219"/>
        <end position="401"/>
    </location>
</feature>
<proteinExistence type="predicted"/>
<evidence type="ECO:0000256" key="1">
    <source>
        <dbReference type="SAM" id="MobiDB-lite"/>
    </source>
</evidence>
<dbReference type="AlphaFoldDB" id="A0A392M3I3"/>
<feature type="region of interest" description="Disordered" evidence="1">
    <location>
        <begin position="81"/>
        <end position="112"/>
    </location>
</feature>
<dbReference type="PANTHER" id="PTHR11439:SF517">
    <property type="entry name" value="CYSTEINE-RICH RLK (RECEPTOR-LIKE PROTEIN KINASE) 8"/>
    <property type="match status" value="1"/>
</dbReference>
<organism evidence="4 5">
    <name type="scientific">Trifolium medium</name>
    <dbReference type="NCBI Taxonomy" id="97028"/>
    <lineage>
        <taxon>Eukaryota</taxon>
        <taxon>Viridiplantae</taxon>
        <taxon>Streptophyta</taxon>
        <taxon>Embryophyta</taxon>
        <taxon>Tracheophyta</taxon>
        <taxon>Spermatophyta</taxon>
        <taxon>Magnoliopsida</taxon>
        <taxon>eudicotyledons</taxon>
        <taxon>Gunneridae</taxon>
        <taxon>Pentapetalae</taxon>
        <taxon>rosids</taxon>
        <taxon>fabids</taxon>
        <taxon>Fabales</taxon>
        <taxon>Fabaceae</taxon>
        <taxon>Papilionoideae</taxon>
        <taxon>50 kb inversion clade</taxon>
        <taxon>NPAAA clade</taxon>
        <taxon>Hologalegina</taxon>
        <taxon>IRL clade</taxon>
        <taxon>Trifolieae</taxon>
        <taxon>Trifolium</taxon>
    </lineage>
</organism>
<sequence>NQKSKLDNKSIKCVHFGLSEEYKAYELYNLEKKKIIISRDVVFEENKCWNWNKNEKENDSQRIDNDDGIDEEINTPVAVKTKDETNDGIDTATTPENNQQLDEDMHTSSDDNDVIQFQLPPRNRRPPQSLDDFVTGSDIDEDELHNLATYVPNEDLKTFDEAVKSQVWVEAMNQEIDSIENNKTWQLTTLPEGANVIGVKWIYKTKYNEKGEIDKYKARWDTIRAILALSAKENWKVFQLYVKSAFLHGELLEDIYVEQPLGYQKENDKVYKLSKALYGLKQAPRAWYSKIETYFKLENFEKCPSEHTLFVKYGDNGKILIVSLYVDDLIYTGNDLHMMHEFKNSMQKKFAMTDLGKMKYFLGVEVTQSEKGIFINQHKYAAEILSRFGMENCNKVSSPIVPGCKLVKDENGKTTDTREFKQMVGSLMYLLATRPDLAYSVCLVARYMDRPTEMHVAAIKRILRYLKGTLTDGIMYKKETGERLELVGWSDSDYAGDLNDRKSTSGYVFMLSSGAISWSSKKQPIVTLSTTEAEYVAAASCACQCLWLRNVLKHLRKDQIGCTKIYCDNSSSIKLSKNPIMHGRCKHIDVRFHFLRDLAKEGTVELTHCKSQDQLADPMTKPLKLESFLKLKTGLGMMVF</sequence>
<evidence type="ECO:0000259" key="3">
    <source>
        <dbReference type="Pfam" id="PF25597"/>
    </source>
</evidence>
<keyword evidence="5" id="KW-1185">Reference proteome</keyword>
<feature type="non-terminal residue" evidence="4">
    <location>
        <position position="1"/>
    </location>
</feature>
<evidence type="ECO:0000313" key="5">
    <source>
        <dbReference type="Proteomes" id="UP000265520"/>
    </source>
</evidence>